<name>A0A926DA64_9FIRM</name>
<keyword evidence="1" id="KW-0472">Membrane</keyword>
<reference evidence="2" key="1">
    <citation type="submission" date="2020-08" db="EMBL/GenBank/DDBJ databases">
        <title>Genome public.</title>
        <authorList>
            <person name="Liu C."/>
            <person name="Sun Q."/>
        </authorList>
    </citation>
    <scope>NUCLEOTIDE SEQUENCE</scope>
    <source>
        <strain evidence="2">NSJ-40</strain>
    </source>
</reference>
<dbReference type="Proteomes" id="UP000651482">
    <property type="component" value="Unassembled WGS sequence"/>
</dbReference>
<organism evidence="2 3">
    <name type="scientific">Yeguia hominis</name>
    <dbReference type="NCBI Taxonomy" id="2763662"/>
    <lineage>
        <taxon>Bacteria</taxon>
        <taxon>Bacillati</taxon>
        <taxon>Bacillota</taxon>
        <taxon>Clostridia</taxon>
        <taxon>Eubacteriales</taxon>
        <taxon>Yeguiaceae</taxon>
        <taxon>Yeguia</taxon>
    </lineage>
</organism>
<accession>A0A926DA64</accession>
<proteinExistence type="predicted"/>
<evidence type="ECO:0000256" key="1">
    <source>
        <dbReference type="SAM" id="Phobius"/>
    </source>
</evidence>
<dbReference type="EMBL" id="JACRSN010000012">
    <property type="protein sequence ID" value="MBC8534086.1"/>
    <property type="molecule type" value="Genomic_DNA"/>
</dbReference>
<comment type="caution">
    <text evidence="2">The sequence shown here is derived from an EMBL/GenBank/DDBJ whole genome shotgun (WGS) entry which is preliminary data.</text>
</comment>
<dbReference type="AlphaFoldDB" id="A0A926DA64"/>
<dbReference type="RefSeq" id="WP_249319742.1">
    <property type="nucleotide sequence ID" value="NZ_JACRSN010000012.1"/>
</dbReference>
<sequence length="62" mass="6262">MGRCAAVALGMMLFGAVGTGAFPAAYFGIPKRFSVFAAAGFVAILGIALYNGTVCGNKERSA</sequence>
<protein>
    <submittedName>
        <fullName evidence="2">Uncharacterized protein</fullName>
    </submittedName>
</protein>
<keyword evidence="3" id="KW-1185">Reference proteome</keyword>
<keyword evidence="1" id="KW-1133">Transmembrane helix</keyword>
<feature type="transmembrane region" description="Helical" evidence="1">
    <location>
        <begin position="33"/>
        <end position="52"/>
    </location>
</feature>
<keyword evidence="1" id="KW-0812">Transmembrane</keyword>
<evidence type="ECO:0000313" key="3">
    <source>
        <dbReference type="Proteomes" id="UP000651482"/>
    </source>
</evidence>
<evidence type="ECO:0000313" key="2">
    <source>
        <dbReference type="EMBL" id="MBC8534086.1"/>
    </source>
</evidence>
<gene>
    <name evidence="2" type="ORF">IAG03_08745</name>
</gene>